<evidence type="ECO:0000313" key="1">
    <source>
        <dbReference type="EMBL" id="QQX77160.1"/>
    </source>
</evidence>
<dbReference type="Proteomes" id="UP000629420">
    <property type="component" value="Chromosome"/>
</dbReference>
<protein>
    <recommendedName>
        <fullName evidence="3">DUF5034 domain-containing protein</fullName>
    </recommendedName>
</protein>
<reference evidence="1 2" key="1">
    <citation type="submission" date="2021-01" db="EMBL/GenBank/DDBJ databases">
        <title>Aequorivita sp. strain KX20305, a bacterium isolated from the sediment collected at a cold seep field in South China Sea.</title>
        <authorList>
            <person name="Zhang H."/>
            <person name="Li C."/>
        </authorList>
    </citation>
    <scope>NUCLEOTIDE SEQUENCE [LARGE SCALE GENOMIC DNA]</scope>
    <source>
        <strain evidence="1 2">KX20305</strain>
    </source>
</reference>
<organism evidence="1 2">
    <name type="scientific">Aequorivita iocasae</name>
    <dbReference type="NCBI Taxonomy" id="2803865"/>
    <lineage>
        <taxon>Bacteria</taxon>
        <taxon>Pseudomonadati</taxon>
        <taxon>Bacteroidota</taxon>
        <taxon>Flavobacteriia</taxon>
        <taxon>Flavobacteriales</taxon>
        <taxon>Flavobacteriaceae</taxon>
        <taxon>Aequorivita</taxon>
    </lineage>
</organism>
<evidence type="ECO:0000313" key="2">
    <source>
        <dbReference type="Proteomes" id="UP000629420"/>
    </source>
</evidence>
<name>A0ABX7DSN0_9FLAO</name>
<proteinExistence type="predicted"/>
<gene>
    <name evidence="1" type="ORF">JK629_02490</name>
</gene>
<accession>A0ABX7DSN0</accession>
<evidence type="ECO:0008006" key="3">
    <source>
        <dbReference type="Google" id="ProtNLM"/>
    </source>
</evidence>
<keyword evidence="2" id="KW-1185">Reference proteome</keyword>
<dbReference type="RefSeq" id="WP_202337063.1">
    <property type="nucleotide sequence ID" value="NZ_CP068439.1"/>
</dbReference>
<dbReference type="EMBL" id="CP068439">
    <property type="protein sequence ID" value="QQX77160.1"/>
    <property type="molecule type" value="Genomic_DNA"/>
</dbReference>
<sequence>MKNFKNSIKTKVLVIALVVGLPLQMCSPNGSDDCNCGPITGAYFDIQGMEMTQYKKTGEDTFEQMEENELVNYSDYKSLLITYDVDFISQKPKRTKMPSFSFIPSAYACSCRENGDAGSKNEKLTNITVITLNDFDDNHRANDTLNDIMIVEGAYFEEDQYLEDYLVNDTLNVQFPFIRLKVDRKPTLNENYKIRVKVELSTGEVYEKISKSIKIR</sequence>